<proteinExistence type="predicted"/>
<accession>A0A5B7IBA2</accession>
<sequence>MKTGIKQEKKKNNMKQMERKMRMGERYHDTTCRLFCPSVSRTLTHHWWEAILGSLNSAAEVCSFSRIRHHQLVIEVSSHLTELLRSWFADHCLQQWTP</sequence>
<evidence type="ECO:0000313" key="2">
    <source>
        <dbReference type="Proteomes" id="UP000324222"/>
    </source>
</evidence>
<dbReference type="EMBL" id="VSRR010051449">
    <property type="protein sequence ID" value="MPC79563.1"/>
    <property type="molecule type" value="Genomic_DNA"/>
</dbReference>
<protein>
    <submittedName>
        <fullName evidence="1">Uncharacterized protein</fullName>
    </submittedName>
</protein>
<name>A0A5B7IBA2_PORTR</name>
<gene>
    <name evidence="1" type="ORF">E2C01_074095</name>
</gene>
<dbReference type="Proteomes" id="UP000324222">
    <property type="component" value="Unassembled WGS sequence"/>
</dbReference>
<dbReference type="AlphaFoldDB" id="A0A5B7IBA2"/>
<reference evidence="1 2" key="1">
    <citation type="submission" date="2019-05" db="EMBL/GenBank/DDBJ databases">
        <title>Another draft genome of Portunus trituberculatus and its Hox gene families provides insights of decapod evolution.</title>
        <authorList>
            <person name="Jeong J.-H."/>
            <person name="Song I."/>
            <person name="Kim S."/>
            <person name="Choi T."/>
            <person name="Kim D."/>
            <person name="Ryu S."/>
            <person name="Kim W."/>
        </authorList>
    </citation>
    <scope>NUCLEOTIDE SEQUENCE [LARGE SCALE GENOMIC DNA]</scope>
    <source>
        <tissue evidence="1">Muscle</tissue>
    </source>
</reference>
<organism evidence="1 2">
    <name type="scientific">Portunus trituberculatus</name>
    <name type="common">Swimming crab</name>
    <name type="synonym">Neptunus trituberculatus</name>
    <dbReference type="NCBI Taxonomy" id="210409"/>
    <lineage>
        <taxon>Eukaryota</taxon>
        <taxon>Metazoa</taxon>
        <taxon>Ecdysozoa</taxon>
        <taxon>Arthropoda</taxon>
        <taxon>Crustacea</taxon>
        <taxon>Multicrustacea</taxon>
        <taxon>Malacostraca</taxon>
        <taxon>Eumalacostraca</taxon>
        <taxon>Eucarida</taxon>
        <taxon>Decapoda</taxon>
        <taxon>Pleocyemata</taxon>
        <taxon>Brachyura</taxon>
        <taxon>Eubrachyura</taxon>
        <taxon>Portunoidea</taxon>
        <taxon>Portunidae</taxon>
        <taxon>Portuninae</taxon>
        <taxon>Portunus</taxon>
    </lineage>
</organism>
<keyword evidence="2" id="KW-1185">Reference proteome</keyword>
<evidence type="ECO:0000313" key="1">
    <source>
        <dbReference type="EMBL" id="MPC79563.1"/>
    </source>
</evidence>
<comment type="caution">
    <text evidence="1">The sequence shown here is derived from an EMBL/GenBank/DDBJ whole genome shotgun (WGS) entry which is preliminary data.</text>
</comment>